<organism evidence="5">
    <name type="scientific">Ignavibacterium album</name>
    <dbReference type="NCBI Taxonomy" id="591197"/>
    <lineage>
        <taxon>Bacteria</taxon>
        <taxon>Pseudomonadati</taxon>
        <taxon>Ignavibacteriota</taxon>
        <taxon>Ignavibacteria</taxon>
        <taxon>Ignavibacteriales</taxon>
        <taxon>Ignavibacteriaceae</taxon>
        <taxon>Ignavibacterium</taxon>
    </lineage>
</organism>
<keyword evidence="1" id="KW-0805">Transcription regulation</keyword>
<gene>
    <name evidence="5" type="ORF">ENS56_14365</name>
</gene>
<accession>A0A832G8J3</accession>
<dbReference type="InterPro" id="IPR037923">
    <property type="entry name" value="HTH-like"/>
</dbReference>
<dbReference type="SMART" id="SM00342">
    <property type="entry name" value="HTH_ARAC"/>
    <property type="match status" value="1"/>
</dbReference>
<dbReference type="PANTHER" id="PTHR43280:SF32">
    <property type="entry name" value="TRANSCRIPTIONAL REGULATORY PROTEIN"/>
    <property type="match status" value="1"/>
</dbReference>
<dbReference type="Pfam" id="PF12833">
    <property type="entry name" value="HTH_18"/>
    <property type="match status" value="1"/>
</dbReference>
<name>A0A832G8J3_9BACT</name>
<keyword evidence="2" id="KW-0238">DNA-binding</keyword>
<dbReference type="Gene3D" id="1.10.10.60">
    <property type="entry name" value="Homeodomain-like"/>
    <property type="match status" value="1"/>
</dbReference>
<evidence type="ECO:0000256" key="2">
    <source>
        <dbReference type="ARBA" id="ARBA00023125"/>
    </source>
</evidence>
<keyword evidence="3" id="KW-0804">Transcription</keyword>
<feature type="domain" description="HTH araC/xylS-type" evidence="4">
    <location>
        <begin position="202"/>
        <end position="300"/>
    </location>
</feature>
<dbReference type="AlphaFoldDB" id="A0A832G8J3"/>
<dbReference type="InterPro" id="IPR009057">
    <property type="entry name" value="Homeodomain-like_sf"/>
</dbReference>
<protein>
    <submittedName>
        <fullName evidence="5">AraC family transcriptional regulator</fullName>
    </submittedName>
</protein>
<evidence type="ECO:0000259" key="4">
    <source>
        <dbReference type="PROSITE" id="PS01124"/>
    </source>
</evidence>
<evidence type="ECO:0000256" key="1">
    <source>
        <dbReference type="ARBA" id="ARBA00023015"/>
    </source>
</evidence>
<comment type="caution">
    <text evidence="5">The sequence shown here is derived from an EMBL/GenBank/DDBJ whole genome shotgun (WGS) entry which is preliminary data.</text>
</comment>
<dbReference type="SUPFAM" id="SSF51215">
    <property type="entry name" value="Regulatory protein AraC"/>
    <property type="match status" value="1"/>
</dbReference>
<dbReference type="GO" id="GO:0003700">
    <property type="term" value="F:DNA-binding transcription factor activity"/>
    <property type="evidence" value="ECO:0007669"/>
    <property type="project" value="InterPro"/>
</dbReference>
<reference evidence="5" key="1">
    <citation type="journal article" date="2020" name="mSystems">
        <title>Genome- and Community-Level Interaction Insights into Carbon Utilization and Element Cycling Functions of Hydrothermarchaeota in Hydrothermal Sediment.</title>
        <authorList>
            <person name="Zhou Z."/>
            <person name="Liu Y."/>
            <person name="Xu W."/>
            <person name="Pan J."/>
            <person name="Luo Z.H."/>
            <person name="Li M."/>
        </authorList>
    </citation>
    <scope>NUCLEOTIDE SEQUENCE [LARGE SCALE GENOMIC DNA]</scope>
    <source>
        <strain evidence="5">SpSt-500</strain>
    </source>
</reference>
<dbReference type="PROSITE" id="PS01124">
    <property type="entry name" value="HTH_ARAC_FAMILY_2"/>
    <property type="match status" value="1"/>
</dbReference>
<dbReference type="PANTHER" id="PTHR43280">
    <property type="entry name" value="ARAC-FAMILY TRANSCRIPTIONAL REGULATOR"/>
    <property type="match status" value="1"/>
</dbReference>
<evidence type="ECO:0000313" key="5">
    <source>
        <dbReference type="EMBL" id="HGT49218.1"/>
    </source>
</evidence>
<proteinExistence type="predicted"/>
<dbReference type="SUPFAM" id="SSF46689">
    <property type="entry name" value="Homeodomain-like"/>
    <property type="match status" value="1"/>
</dbReference>
<evidence type="ECO:0000256" key="3">
    <source>
        <dbReference type="ARBA" id="ARBA00023163"/>
    </source>
</evidence>
<dbReference type="GO" id="GO:0043565">
    <property type="term" value="F:sequence-specific DNA binding"/>
    <property type="evidence" value="ECO:0007669"/>
    <property type="project" value="InterPro"/>
</dbReference>
<sequence length="314" mass="37028">MKQKDILVIKDLATFEKIINRDKKTYDINMMVMPGTLEDKHKEVDPKIGIQPLRRQFNLIYLLIGGIHDVHLGADYRWLKPNDLVIVPENMLYASSNIRNCTGYCIHFKTEFIQPLLNGSITEQFPFFNFETEHIINITDEETQVIKKAFKDIIEEYQRFSPEKDYILRNYIYILLLRIREIYRPHSNYIRQNLNRAEKLANRFRQLIDKNFLNMREVKDYADKLNISPKHLSDVVKSTFGKSPREMINDMLLLEAKVQLASTDKTVTEIALDLNFNDQSHFNHFVKKLTGNSPLELRRLYSKHAEEIKFLSGS</sequence>
<dbReference type="EMBL" id="DSVI01000027">
    <property type="protein sequence ID" value="HGT49218.1"/>
    <property type="molecule type" value="Genomic_DNA"/>
</dbReference>
<dbReference type="InterPro" id="IPR018060">
    <property type="entry name" value="HTH_AraC"/>
</dbReference>